<accession>A0ABR6Z025</accession>
<reference evidence="2 3" key="1">
    <citation type="journal article" date="2020" name="mSystems">
        <title>Defining Genomic and Predicted Metabolic Features of the Acetobacterium Genus.</title>
        <authorList>
            <person name="Ross D.E."/>
            <person name="Marshall C.W."/>
            <person name="Gulliver D."/>
            <person name="May H.D."/>
            <person name="Norman R.S."/>
        </authorList>
    </citation>
    <scope>NUCLEOTIDE SEQUENCE [LARGE SCALE GENOMIC DNA]</scope>
    <source>
        <strain evidence="2 3">DSM 4132</strain>
    </source>
</reference>
<name>A0ABR6Z025_9FIRM</name>
<sequence length="133" mass="15017">MEEFRIGTCYEKKFLINTEDTALALGSGGEEVLATPRLVAWMENTAFEGVDIILPEENTTVGTRIDLKHIAASPVGMEINVRATLVTYEKRALSFEIEAWDQTEKIGEAVHQRFIVDKGRFLKKVLKKTEMNN</sequence>
<dbReference type="RefSeq" id="WP_026394674.1">
    <property type="nucleotide sequence ID" value="NZ_WJBE01000013.1"/>
</dbReference>
<dbReference type="InterPro" id="IPR025540">
    <property type="entry name" value="FlK"/>
</dbReference>
<gene>
    <name evidence="2" type="ORF">GH811_13270</name>
</gene>
<dbReference type="PIRSF" id="PIRSF014972">
    <property type="entry name" value="FlK"/>
    <property type="match status" value="1"/>
</dbReference>
<keyword evidence="3" id="KW-1185">Reference proteome</keyword>
<dbReference type="Proteomes" id="UP000622405">
    <property type="component" value="Unassembled WGS sequence"/>
</dbReference>
<dbReference type="PANTHER" id="PTHR36934">
    <property type="entry name" value="BLR0278 PROTEIN"/>
    <property type="match status" value="1"/>
</dbReference>
<dbReference type="SUPFAM" id="SSF54637">
    <property type="entry name" value="Thioesterase/thiol ester dehydrase-isomerase"/>
    <property type="match status" value="1"/>
</dbReference>
<protein>
    <submittedName>
        <fullName evidence="2">Thioesterase</fullName>
    </submittedName>
</protein>
<evidence type="ECO:0000259" key="1">
    <source>
        <dbReference type="Pfam" id="PF22636"/>
    </source>
</evidence>
<proteinExistence type="predicted"/>
<dbReference type="InterPro" id="IPR054485">
    <property type="entry name" value="FlK-like_dom"/>
</dbReference>
<evidence type="ECO:0000313" key="2">
    <source>
        <dbReference type="EMBL" id="MBC3900585.1"/>
    </source>
</evidence>
<dbReference type="InterPro" id="IPR029069">
    <property type="entry name" value="HotDog_dom_sf"/>
</dbReference>
<dbReference type="PANTHER" id="PTHR36934:SF1">
    <property type="entry name" value="THIOESTERASE DOMAIN-CONTAINING PROTEIN"/>
    <property type="match status" value="1"/>
</dbReference>
<dbReference type="Pfam" id="PF22636">
    <property type="entry name" value="FlK"/>
    <property type="match status" value="1"/>
</dbReference>
<evidence type="ECO:0000313" key="3">
    <source>
        <dbReference type="Proteomes" id="UP000622405"/>
    </source>
</evidence>
<organism evidence="2 3">
    <name type="scientific">Acetobacterium malicum</name>
    <dbReference type="NCBI Taxonomy" id="52692"/>
    <lineage>
        <taxon>Bacteria</taxon>
        <taxon>Bacillati</taxon>
        <taxon>Bacillota</taxon>
        <taxon>Clostridia</taxon>
        <taxon>Eubacteriales</taxon>
        <taxon>Eubacteriaceae</taxon>
        <taxon>Acetobacterium</taxon>
    </lineage>
</organism>
<dbReference type="Gene3D" id="3.10.129.10">
    <property type="entry name" value="Hotdog Thioesterase"/>
    <property type="match status" value="1"/>
</dbReference>
<comment type="caution">
    <text evidence="2">The sequence shown here is derived from an EMBL/GenBank/DDBJ whole genome shotgun (WGS) entry which is preliminary data.</text>
</comment>
<dbReference type="EMBL" id="WJBE01000013">
    <property type="protein sequence ID" value="MBC3900585.1"/>
    <property type="molecule type" value="Genomic_DNA"/>
</dbReference>
<feature type="domain" description="Fluoroacetyl-CoA-specific thioesterase-like" evidence="1">
    <location>
        <begin position="17"/>
        <end position="118"/>
    </location>
</feature>